<protein>
    <recommendedName>
        <fullName evidence="5">F-box domain-containing protein</fullName>
    </recommendedName>
</protein>
<evidence type="ECO:0000313" key="4">
    <source>
        <dbReference type="Proteomes" id="UP001163846"/>
    </source>
</evidence>
<keyword evidence="4" id="KW-1185">Reference proteome</keyword>
<evidence type="ECO:0000256" key="2">
    <source>
        <dbReference type="SAM" id="MobiDB-lite"/>
    </source>
</evidence>
<feature type="region of interest" description="Disordered" evidence="2">
    <location>
        <begin position="465"/>
        <end position="512"/>
    </location>
</feature>
<evidence type="ECO:0000313" key="3">
    <source>
        <dbReference type="EMBL" id="KAJ3842809.1"/>
    </source>
</evidence>
<reference evidence="3" key="1">
    <citation type="submission" date="2022-08" db="EMBL/GenBank/DDBJ databases">
        <authorList>
            <consortium name="DOE Joint Genome Institute"/>
            <person name="Min B."/>
            <person name="Riley R."/>
            <person name="Sierra-Patev S."/>
            <person name="Naranjo-Ortiz M."/>
            <person name="Looney B."/>
            <person name="Konkel Z."/>
            <person name="Slot J.C."/>
            <person name="Sakamoto Y."/>
            <person name="Steenwyk J.L."/>
            <person name="Rokas A."/>
            <person name="Carro J."/>
            <person name="Camarero S."/>
            <person name="Ferreira P."/>
            <person name="Molpeceres G."/>
            <person name="Ruiz-Duenas F.J."/>
            <person name="Serrano A."/>
            <person name="Henrissat B."/>
            <person name="Drula E."/>
            <person name="Hughes K.W."/>
            <person name="Mata J.L."/>
            <person name="Ishikawa N.K."/>
            <person name="Vargas-Isla R."/>
            <person name="Ushijima S."/>
            <person name="Smith C.A."/>
            <person name="Ahrendt S."/>
            <person name="Andreopoulos W."/>
            <person name="He G."/>
            <person name="Labutti K."/>
            <person name="Lipzen A."/>
            <person name="Ng V."/>
            <person name="Sandor L."/>
            <person name="Barry K."/>
            <person name="Martinez A.T."/>
            <person name="Xiao Y."/>
            <person name="Gibbons J.G."/>
            <person name="Terashima K."/>
            <person name="Hibbett D.S."/>
            <person name="Grigoriev I.V."/>
        </authorList>
    </citation>
    <scope>NUCLEOTIDE SEQUENCE</scope>
    <source>
        <strain evidence="3">TFB9207</strain>
    </source>
</reference>
<feature type="compositionally biased region" description="Acidic residues" evidence="2">
    <location>
        <begin position="486"/>
        <end position="503"/>
    </location>
</feature>
<feature type="coiled-coil region" evidence="1">
    <location>
        <begin position="71"/>
        <end position="108"/>
    </location>
</feature>
<sequence>MEIMESSCFPSSQSIAQITWPTNRISTRLCNKCDHSIHLDAQLLDFHDALARSRSGYSLTASERLAYLGKLDETRCEIERHQEELRRLREATQKLEEQQRLLQAFDAALRHIISPIQSLPLELLGLIFQFVCCGKDATDIANNLRHYETKPRLPTFDVSGVCIRWHQLVSSMPILWTSFGSNGRNPKSPSLVRTFLEHSRSNLVDFRLSDYTVHRRFSLSPLIAHCNRWRHVSVAGTFLFVSEEFLKPLLKCAYPPSNLISLDLGCYPSVHPFKLPIIFPSLNSLVLCGLVLDFETPQFMVTTLHLSKVACNNALLLLFHLPNVESLKVKDITKDDFMDQYLLDAPIVLNKIKTLTLMDPVDSHFLYAIKCPHLSYLCLCNSRNFRRSEFRATISLLAPTDCAPTYLALKNMSIRRKELLQLLQLVPSLTRLDVEEPIMLDRMADTVRWTLELLAAPRHLGFSERSGISNSSGDGDVGSDASYSNTDEDSDLEPEQEDEDGSGEDIFSSRRPEGHSNLQELLLPQLVELNLSLNPRNELLLDVVHSRRPGIFMNSLGCSTDCTWLRTLRIRCPDPYVPSHVFEQYEGLQKSLAPFKEGGLDVEIKIPLVCNVRDAQWKEVLLTYFTAECKH</sequence>
<evidence type="ECO:0000256" key="1">
    <source>
        <dbReference type="SAM" id="Coils"/>
    </source>
</evidence>
<accession>A0AA38PH51</accession>
<proteinExistence type="predicted"/>
<organism evidence="3 4">
    <name type="scientific">Lentinula raphanica</name>
    <dbReference type="NCBI Taxonomy" id="153919"/>
    <lineage>
        <taxon>Eukaryota</taxon>
        <taxon>Fungi</taxon>
        <taxon>Dikarya</taxon>
        <taxon>Basidiomycota</taxon>
        <taxon>Agaricomycotina</taxon>
        <taxon>Agaricomycetes</taxon>
        <taxon>Agaricomycetidae</taxon>
        <taxon>Agaricales</taxon>
        <taxon>Marasmiineae</taxon>
        <taxon>Omphalotaceae</taxon>
        <taxon>Lentinula</taxon>
    </lineage>
</organism>
<keyword evidence="1" id="KW-0175">Coiled coil</keyword>
<feature type="compositionally biased region" description="Low complexity" evidence="2">
    <location>
        <begin position="466"/>
        <end position="484"/>
    </location>
</feature>
<evidence type="ECO:0008006" key="5">
    <source>
        <dbReference type="Google" id="ProtNLM"/>
    </source>
</evidence>
<name>A0AA38PH51_9AGAR</name>
<comment type="caution">
    <text evidence="3">The sequence shown here is derived from an EMBL/GenBank/DDBJ whole genome shotgun (WGS) entry which is preliminary data.</text>
</comment>
<dbReference type="Proteomes" id="UP001163846">
    <property type="component" value="Unassembled WGS sequence"/>
</dbReference>
<dbReference type="AlphaFoldDB" id="A0AA38PH51"/>
<dbReference type="EMBL" id="MU805994">
    <property type="protein sequence ID" value="KAJ3842809.1"/>
    <property type="molecule type" value="Genomic_DNA"/>
</dbReference>
<dbReference type="SUPFAM" id="SSF52047">
    <property type="entry name" value="RNI-like"/>
    <property type="match status" value="1"/>
</dbReference>
<gene>
    <name evidence="3" type="ORF">F5878DRAFT_696349</name>
</gene>